<dbReference type="RefSeq" id="WP_322466315.1">
    <property type="nucleotide sequence ID" value="NZ_JAXOJX010000026.1"/>
</dbReference>
<evidence type="ECO:0000259" key="1">
    <source>
        <dbReference type="Pfam" id="PF09834"/>
    </source>
</evidence>
<comment type="caution">
    <text evidence="2">The sequence shown here is derived from an EMBL/GenBank/DDBJ whole genome shotgun (WGS) entry which is preliminary data.</text>
</comment>
<dbReference type="Proteomes" id="UP001293718">
    <property type="component" value="Unassembled WGS sequence"/>
</dbReference>
<proteinExistence type="predicted"/>
<evidence type="ECO:0000313" key="2">
    <source>
        <dbReference type="EMBL" id="MDZ5458165.1"/>
    </source>
</evidence>
<feature type="domain" description="DUF2061" evidence="1">
    <location>
        <begin position="28"/>
        <end position="79"/>
    </location>
</feature>
<dbReference type="Pfam" id="PF09834">
    <property type="entry name" value="DUF2061"/>
    <property type="match status" value="1"/>
</dbReference>
<reference evidence="2 3" key="1">
    <citation type="submission" date="2023-11" db="EMBL/GenBank/DDBJ databases">
        <title>Draft genome of Azohydromonas lata strain H1 (DSM1123), a polyhydroxyalkanoate producer.</title>
        <authorList>
            <person name="Traversa D."/>
            <person name="D'Addabbo P."/>
            <person name="Pazzani C."/>
            <person name="Manzari C."/>
            <person name="Chiara M."/>
            <person name="Scrascia M."/>
        </authorList>
    </citation>
    <scope>NUCLEOTIDE SEQUENCE [LARGE SCALE GENOMIC DNA]</scope>
    <source>
        <strain evidence="2 3">H1</strain>
    </source>
</reference>
<name>A0ABU5II35_9BURK</name>
<dbReference type="InterPro" id="IPR018638">
    <property type="entry name" value="DUF2061_membrane"/>
</dbReference>
<gene>
    <name evidence="2" type="ORF">SM757_16440</name>
</gene>
<organism evidence="2 3">
    <name type="scientific">Azohydromonas lata</name>
    <dbReference type="NCBI Taxonomy" id="45677"/>
    <lineage>
        <taxon>Bacteria</taxon>
        <taxon>Pseudomonadati</taxon>
        <taxon>Pseudomonadota</taxon>
        <taxon>Betaproteobacteria</taxon>
        <taxon>Burkholderiales</taxon>
        <taxon>Sphaerotilaceae</taxon>
        <taxon>Azohydromonas</taxon>
    </lineage>
</organism>
<accession>A0ABU5II35</accession>
<protein>
    <submittedName>
        <fullName evidence="2">DUF2061 domain-containing protein</fullName>
    </submittedName>
</protein>
<dbReference type="EMBL" id="JAXOJX010000026">
    <property type="protein sequence ID" value="MDZ5458165.1"/>
    <property type="molecule type" value="Genomic_DNA"/>
</dbReference>
<sequence>MVSIEWRKTLPIATMDSVTQVNWMENGMAKTAAFGVMHVCTAFGVSYALTGSMTVAGAVTVVEPVVNMVGHYFFDKAWDKHMGHAPAAGQAASQP</sequence>
<evidence type="ECO:0000313" key="3">
    <source>
        <dbReference type="Proteomes" id="UP001293718"/>
    </source>
</evidence>
<keyword evidence="3" id="KW-1185">Reference proteome</keyword>